<evidence type="ECO:0000313" key="3">
    <source>
        <dbReference type="Proteomes" id="UP001066276"/>
    </source>
</evidence>
<proteinExistence type="predicted"/>
<keyword evidence="3" id="KW-1185">Reference proteome</keyword>
<reference evidence="2" key="1">
    <citation type="journal article" date="2022" name="bioRxiv">
        <title>Sequencing and chromosome-scale assembly of the giantPleurodeles waltlgenome.</title>
        <authorList>
            <person name="Brown T."/>
            <person name="Elewa A."/>
            <person name="Iarovenko S."/>
            <person name="Subramanian E."/>
            <person name="Araus A.J."/>
            <person name="Petzold A."/>
            <person name="Susuki M."/>
            <person name="Suzuki K.-i.T."/>
            <person name="Hayashi T."/>
            <person name="Toyoda A."/>
            <person name="Oliveira C."/>
            <person name="Osipova E."/>
            <person name="Leigh N.D."/>
            <person name="Simon A."/>
            <person name="Yun M.H."/>
        </authorList>
    </citation>
    <scope>NUCLEOTIDE SEQUENCE</scope>
    <source>
        <strain evidence="2">20211129_DDA</strain>
        <tissue evidence="2">Liver</tissue>
    </source>
</reference>
<dbReference type="AlphaFoldDB" id="A0AAV7MHQ2"/>
<name>A0AAV7MHQ2_PLEWA</name>
<evidence type="ECO:0008006" key="4">
    <source>
        <dbReference type="Google" id="ProtNLM"/>
    </source>
</evidence>
<evidence type="ECO:0000256" key="1">
    <source>
        <dbReference type="SAM" id="MobiDB-lite"/>
    </source>
</evidence>
<comment type="caution">
    <text evidence="2">The sequence shown here is derived from an EMBL/GenBank/DDBJ whole genome shotgun (WGS) entry which is preliminary data.</text>
</comment>
<feature type="region of interest" description="Disordered" evidence="1">
    <location>
        <begin position="82"/>
        <end position="108"/>
    </location>
</feature>
<sequence>MIGHLYKKGFVPCQQLHELTNQLILAIDLASENLDPLVIVTIDVAKAFDRDAMNSQSKKVIGGGRDGLLAPKEKLKKMRKRKHEVSEAAKVSVPHNPPPGRPSRSDMPRWAEVSMSINSFFAKCY</sequence>
<organism evidence="2 3">
    <name type="scientific">Pleurodeles waltl</name>
    <name type="common">Iberian ribbed newt</name>
    <dbReference type="NCBI Taxonomy" id="8319"/>
    <lineage>
        <taxon>Eukaryota</taxon>
        <taxon>Metazoa</taxon>
        <taxon>Chordata</taxon>
        <taxon>Craniata</taxon>
        <taxon>Vertebrata</taxon>
        <taxon>Euteleostomi</taxon>
        <taxon>Amphibia</taxon>
        <taxon>Batrachia</taxon>
        <taxon>Caudata</taxon>
        <taxon>Salamandroidea</taxon>
        <taxon>Salamandridae</taxon>
        <taxon>Pleurodelinae</taxon>
        <taxon>Pleurodeles</taxon>
    </lineage>
</organism>
<dbReference type="Proteomes" id="UP001066276">
    <property type="component" value="Chromosome 10"/>
</dbReference>
<accession>A0AAV7MHQ2</accession>
<dbReference type="EMBL" id="JANPWB010000014">
    <property type="protein sequence ID" value="KAJ1099740.1"/>
    <property type="molecule type" value="Genomic_DNA"/>
</dbReference>
<gene>
    <name evidence="2" type="ORF">NDU88_004838</name>
</gene>
<evidence type="ECO:0000313" key="2">
    <source>
        <dbReference type="EMBL" id="KAJ1099740.1"/>
    </source>
</evidence>
<protein>
    <recommendedName>
        <fullName evidence="4">Reverse transcriptase domain-containing protein</fullName>
    </recommendedName>
</protein>